<protein>
    <submittedName>
        <fullName evidence="1">Uncharacterized protein</fullName>
    </submittedName>
</protein>
<dbReference type="Proteomes" id="UP001239111">
    <property type="component" value="Chromosome 4"/>
</dbReference>
<evidence type="ECO:0000313" key="2">
    <source>
        <dbReference type="Proteomes" id="UP001239111"/>
    </source>
</evidence>
<reference evidence="1" key="1">
    <citation type="submission" date="2023-04" db="EMBL/GenBank/DDBJ databases">
        <title>A chromosome-level genome assembly of the parasitoid wasp Eretmocerus hayati.</title>
        <authorList>
            <person name="Zhong Y."/>
            <person name="Liu S."/>
            <person name="Liu Y."/>
        </authorList>
    </citation>
    <scope>NUCLEOTIDE SEQUENCE</scope>
    <source>
        <strain evidence="1">ZJU_SS_LIU_2023</strain>
    </source>
</reference>
<evidence type="ECO:0000313" key="1">
    <source>
        <dbReference type="EMBL" id="KAJ8665917.1"/>
    </source>
</evidence>
<accession>A0ACC2N4D2</accession>
<name>A0ACC2N4D2_9HYME</name>
<keyword evidence="2" id="KW-1185">Reference proteome</keyword>
<organism evidence="1 2">
    <name type="scientific">Eretmocerus hayati</name>
    <dbReference type="NCBI Taxonomy" id="131215"/>
    <lineage>
        <taxon>Eukaryota</taxon>
        <taxon>Metazoa</taxon>
        <taxon>Ecdysozoa</taxon>
        <taxon>Arthropoda</taxon>
        <taxon>Hexapoda</taxon>
        <taxon>Insecta</taxon>
        <taxon>Pterygota</taxon>
        <taxon>Neoptera</taxon>
        <taxon>Endopterygota</taxon>
        <taxon>Hymenoptera</taxon>
        <taxon>Apocrita</taxon>
        <taxon>Proctotrupomorpha</taxon>
        <taxon>Chalcidoidea</taxon>
        <taxon>Aphelinidae</taxon>
        <taxon>Aphelininae</taxon>
        <taxon>Eretmocerus</taxon>
    </lineage>
</organism>
<sequence>MSGEEGNETSTLEPTKRERGRPEKRKRGGPGEFMPRKKKANDKLSPKQKTKRAQSIARDAEYDIEILEQALSIAKNINNIPKEKAIKKIEKQVMMKHSLQSALALYLDMGMTKAQSL</sequence>
<dbReference type="EMBL" id="CM056744">
    <property type="protein sequence ID" value="KAJ8665917.1"/>
    <property type="molecule type" value="Genomic_DNA"/>
</dbReference>
<gene>
    <name evidence="1" type="ORF">QAD02_007579</name>
</gene>
<comment type="caution">
    <text evidence="1">The sequence shown here is derived from an EMBL/GenBank/DDBJ whole genome shotgun (WGS) entry which is preliminary data.</text>
</comment>
<proteinExistence type="predicted"/>